<feature type="transmembrane region" description="Helical" evidence="6">
    <location>
        <begin position="167"/>
        <end position="184"/>
    </location>
</feature>
<dbReference type="InterPro" id="IPR036259">
    <property type="entry name" value="MFS_trans_sf"/>
</dbReference>
<reference evidence="7 8" key="1">
    <citation type="submission" date="2018-07" db="EMBL/GenBank/DDBJ databases">
        <title>Genomic Encyclopedia of Type Strains, Phase IV (KMG-IV): sequencing the most valuable type-strain genomes for metagenomic binning, comparative biology and taxonomic classification.</title>
        <authorList>
            <person name="Goeker M."/>
        </authorList>
    </citation>
    <scope>NUCLEOTIDE SEQUENCE [LARGE SCALE GENOMIC DNA]</scope>
    <source>
        <strain evidence="7 8">DSM 27696</strain>
    </source>
</reference>
<feature type="transmembrane region" description="Helical" evidence="6">
    <location>
        <begin position="111"/>
        <end position="131"/>
    </location>
</feature>
<comment type="subcellular location">
    <subcellularLocation>
        <location evidence="1">Membrane</location>
        <topology evidence="1">Multi-pass membrane protein</topology>
    </subcellularLocation>
</comment>
<evidence type="ECO:0000256" key="1">
    <source>
        <dbReference type="ARBA" id="ARBA00004141"/>
    </source>
</evidence>
<dbReference type="PANTHER" id="PTHR30238">
    <property type="entry name" value="MEMBRANE BOUND PREDICTED REDOX MODULATOR"/>
    <property type="match status" value="1"/>
</dbReference>
<gene>
    <name evidence="7" type="ORF">DFR57_11212</name>
</gene>
<dbReference type="InterPro" id="IPR005496">
    <property type="entry name" value="Integral_membrane_TerC"/>
</dbReference>
<name>A0A368XAF8_9BACI</name>
<evidence type="ECO:0000256" key="2">
    <source>
        <dbReference type="ARBA" id="ARBA00007511"/>
    </source>
</evidence>
<evidence type="ECO:0000256" key="4">
    <source>
        <dbReference type="ARBA" id="ARBA00022989"/>
    </source>
</evidence>
<feature type="transmembrane region" description="Helical" evidence="6">
    <location>
        <begin position="199"/>
        <end position="219"/>
    </location>
</feature>
<dbReference type="PANTHER" id="PTHR30238:SF4">
    <property type="entry name" value="SLL1022 PROTEIN"/>
    <property type="match status" value="1"/>
</dbReference>
<keyword evidence="8" id="KW-1185">Reference proteome</keyword>
<feature type="transmembrane region" description="Helical" evidence="6">
    <location>
        <begin position="12"/>
        <end position="35"/>
    </location>
</feature>
<accession>A0A368XAF8</accession>
<evidence type="ECO:0000256" key="6">
    <source>
        <dbReference type="SAM" id="Phobius"/>
    </source>
</evidence>
<dbReference type="AlphaFoldDB" id="A0A368XAF8"/>
<dbReference type="SUPFAM" id="SSF103473">
    <property type="entry name" value="MFS general substrate transporter"/>
    <property type="match status" value="1"/>
</dbReference>
<keyword evidence="4 6" id="KW-1133">Transmembrane helix</keyword>
<dbReference type="InterPro" id="IPR022301">
    <property type="entry name" value="Integral_membrane_YjbE"/>
</dbReference>
<sequence>MQWFGLEDINLIMMLEVIAIDIVLSGDNALIIAMATKHLPQKQRNKAIAIGIVGAIMLRILFASGVVYLLHFPYIYFIAGILLLWVSYKLLINEESETKVKSQSKNLRQAILTIILADAIMSLDNVVALAGVAKGQLLLIAIGVVISIPIMIYGSKLIVKLLMKYRVLIYIGAAILAYTGASMITEDQQMKRLLLLDSFFLIVLIQIILTIAILATGYIENRTKQNLKETTD</sequence>
<dbReference type="EMBL" id="QPJJ01000012">
    <property type="protein sequence ID" value="RCW64835.1"/>
    <property type="molecule type" value="Genomic_DNA"/>
</dbReference>
<organism evidence="7 8">
    <name type="scientific">Saliterribacillus persicus</name>
    <dbReference type="NCBI Taxonomy" id="930114"/>
    <lineage>
        <taxon>Bacteria</taxon>
        <taxon>Bacillati</taxon>
        <taxon>Bacillota</taxon>
        <taxon>Bacilli</taxon>
        <taxon>Bacillales</taxon>
        <taxon>Bacillaceae</taxon>
        <taxon>Saliterribacillus</taxon>
    </lineage>
</organism>
<protein>
    <submittedName>
        <fullName evidence="7">YjbE family integral membrane protein</fullName>
    </submittedName>
</protein>
<dbReference type="RefSeq" id="WP_147269786.1">
    <property type="nucleotide sequence ID" value="NZ_QPJJ01000012.1"/>
</dbReference>
<dbReference type="OrthoDB" id="5295733at2"/>
<dbReference type="Pfam" id="PF03741">
    <property type="entry name" value="TerC"/>
    <property type="match status" value="1"/>
</dbReference>
<comment type="caution">
    <text evidence="7">The sequence shown here is derived from an EMBL/GenBank/DDBJ whole genome shotgun (WGS) entry which is preliminary data.</text>
</comment>
<dbReference type="NCBIfam" id="TIGR03717">
    <property type="entry name" value="R_switched_YjbE"/>
    <property type="match status" value="1"/>
</dbReference>
<comment type="similarity">
    <text evidence="2">Belongs to the TerC family.</text>
</comment>
<evidence type="ECO:0000256" key="3">
    <source>
        <dbReference type="ARBA" id="ARBA00022692"/>
    </source>
</evidence>
<dbReference type="Proteomes" id="UP000252585">
    <property type="component" value="Unassembled WGS sequence"/>
</dbReference>
<evidence type="ECO:0000256" key="5">
    <source>
        <dbReference type="ARBA" id="ARBA00023136"/>
    </source>
</evidence>
<proteinExistence type="inferred from homology"/>
<feature type="transmembrane region" description="Helical" evidence="6">
    <location>
        <begin position="47"/>
        <end position="68"/>
    </location>
</feature>
<evidence type="ECO:0000313" key="7">
    <source>
        <dbReference type="EMBL" id="RCW64835.1"/>
    </source>
</evidence>
<keyword evidence="3 6" id="KW-0812">Transmembrane</keyword>
<keyword evidence="5 6" id="KW-0472">Membrane</keyword>
<dbReference type="GO" id="GO:0016020">
    <property type="term" value="C:membrane"/>
    <property type="evidence" value="ECO:0007669"/>
    <property type="project" value="UniProtKB-SubCell"/>
</dbReference>
<feature type="transmembrane region" description="Helical" evidence="6">
    <location>
        <begin position="137"/>
        <end position="155"/>
    </location>
</feature>
<evidence type="ECO:0000313" key="8">
    <source>
        <dbReference type="Proteomes" id="UP000252585"/>
    </source>
</evidence>
<feature type="transmembrane region" description="Helical" evidence="6">
    <location>
        <begin position="74"/>
        <end position="91"/>
    </location>
</feature>